<dbReference type="GeneID" id="62499883"/>
<accession>A0A150KW70</accession>
<dbReference type="InterPro" id="IPR018821">
    <property type="entry name" value="DUF294_put_nucleoTrafse_sb-bd"/>
</dbReference>
<reference evidence="3 5" key="1">
    <citation type="submission" date="2016-01" db="EMBL/GenBank/DDBJ databases">
        <title>Genome Sequences of Twelve Sporeforming Bacillus Species Isolated from Foods.</title>
        <authorList>
            <person name="Berendsen E.M."/>
            <person name="Wells-Bennik M.H."/>
            <person name="Krawcyk A.O."/>
            <person name="De Jong A."/>
            <person name="Holsappel S."/>
            <person name="Eijlander R.T."/>
            <person name="Kuipers O.P."/>
        </authorList>
    </citation>
    <scope>NUCLEOTIDE SEQUENCE [LARGE SCALE GENOMIC DNA]</scope>
    <source>
        <strain evidence="3 5">B4102</strain>
    </source>
</reference>
<dbReference type="PATRIC" id="fig|46224.3.peg.3373"/>
<organism evidence="3 5">
    <name type="scientific">Heyndrickxia sporothermodurans</name>
    <dbReference type="NCBI Taxonomy" id="46224"/>
    <lineage>
        <taxon>Bacteria</taxon>
        <taxon>Bacillati</taxon>
        <taxon>Bacillota</taxon>
        <taxon>Bacilli</taxon>
        <taxon>Bacillales</taxon>
        <taxon>Bacillaceae</taxon>
        <taxon>Heyndrickxia</taxon>
    </lineage>
</organism>
<sequence length="318" mass="37648">MNEHQSLVSLKNNYLFKYFSDNRSLNLFHDQVMKKAFQLSINQIGPPPCSFSWFVMGSAGRSEQGIFSDQDHGLVFEDDDEKNMLYFRHLGKELTDELYRLGYSYCEGKVMSSNILWCRSHKEWEEQINGWIEQGSWESIRNATIFFDSRNLVGNDEFIEDLKRQFLNKIVSNPNVLERFFENIRHVRNSVGLFGQIFVETKGIHQGEIDLKSMAYLPYVNAIRYLAIKEGVYETSTILRMNALSKMMRYEKDIPIYQRYFKKLLAYRLSLINERTSCQSMNYINVKNIEREKRKEIKEILHHGKRLHRFIETIAKGL</sequence>
<dbReference type="KEGG" id="hspo:JGZ69_09640"/>
<dbReference type="InterPro" id="IPR005105">
    <property type="entry name" value="GlnD_Uridyltrans_N"/>
</dbReference>
<protein>
    <recommendedName>
        <fullName evidence="7">CBS domain-containing protein</fullName>
    </recommendedName>
</protein>
<dbReference type="GO" id="GO:0008773">
    <property type="term" value="F:[protein-PII] uridylyltransferase activity"/>
    <property type="evidence" value="ECO:0007669"/>
    <property type="project" value="InterPro"/>
</dbReference>
<reference evidence="4 6" key="2">
    <citation type="submission" date="2020-12" db="EMBL/GenBank/DDBJ databases">
        <title>Taxonomic evaluation of the Bacillus sporothermodurans group of bacteria based on whole genome sequences.</title>
        <authorList>
            <person name="Fiedler G."/>
            <person name="Herbstmann A.-D."/>
            <person name="Doll E."/>
            <person name="Wenning M."/>
            <person name="Brinks E."/>
            <person name="Kabisch J."/>
            <person name="Breitenwieser F."/>
            <person name="Lappann M."/>
            <person name="Boehnlein C."/>
            <person name="Franz C."/>
        </authorList>
    </citation>
    <scope>NUCLEOTIDE SEQUENCE [LARGE SCALE GENOMIC DNA]</scope>
    <source>
        <strain evidence="4 6">DSM 10599</strain>
    </source>
</reference>
<dbReference type="EMBL" id="CP066701">
    <property type="protein sequence ID" value="QQX26995.1"/>
    <property type="molecule type" value="Genomic_DNA"/>
</dbReference>
<evidence type="ECO:0000313" key="5">
    <source>
        <dbReference type="Proteomes" id="UP000075666"/>
    </source>
</evidence>
<evidence type="ECO:0000313" key="4">
    <source>
        <dbReference type="EMBL" id="QQX26995.1"/>
    </source>
</evidence>
<dbReference type="CDD" id="cd05401">
    <property type="entry name" value="NT_GlnE_GlnD_like"/>
    <property type="match status" value="1"/>
</dbReference>
<feature type="domain" description="DUF294" evidence="2">
    <location>
        <begin position="175"/>
        <end position="312"/>
    </location>
</feature>
<evidence type="ECO:0000313" key="3">
    <source>
        <dbReference type="EMBL" id="KYD04325.1"/>
    </source>
</evidence>
<dbReference type="Proteomes" id="UP000595512">
    <property type="component" value="Chromosome"/>
</dbReference>
<dbReference type="RefSeq" id="WP_066232193.1">
    <property type="nucleotide sequence ID" value="NZ_CP066701.1"/>
</dbReference>
<dbReference type="AlphaFoldDB" id="A0A150KW70"/>
<keyword evidence="5" id="KW-1185">Reference proteome</keyword>
<evidence type="ECO:0000259" key="1">
    <source>
        <dbReference type="Pfam" id="PF03445"/>
    </source>
</evidence>
<dbReference type="Pfam" id="PF10335">
    <property type="entry name" value="DUF294_C"/>
    <property type="match status" value="1"/>
</dbReference>
<proteinExistence type="predicted"/>
<evidence type="ECO:0000259" key="2">
    <source>
        <dbReference type="Pfam" id="PF10335"/>
    </source>
</evidence>
<name>A0A150KW70_9BACI</name>
<gene>
    <name evidence="3" type="ORF">B4102_3287</name>
    <name evidence="4" type="ORF">JGZ69_09640</name>
</gene>
<dbReference type="OrthoDB" id="9810963at2"/>
<evidence type="ECO:0000313" key="6">
    <source>
        <dbReference type="Proteomes" id="UP000595512"/>
    </source>
</evidence>
<dbReference type="Pfam" id="PF03445">
    <property type="entry name" value="DUF294"/>
    <property type="match status" value="1"/>
</dbReference>
<dbReference type="Proteomes" id="UP000075666">
    <property type="component" value="Unassembled WGS sequence"/>
</dbReference>
<feature type="domain" description="Protein-PII uridylyltransferase N-terminal" evidence="1">
    <location>
        <begin position="25"/>
        <end position="135"/>
    </location>
</feature>
<dbReference type="EMBL" id="LQYN01000061">
    <property type="protein sequence ID" value="KYD04325.1"/>
    <property type="molecule type" value="Genomic_DNA"/>
</dbReference>
<dbReference type="STRING" id="46224.B4102_3287"/>
<evidence type="ECO:0008006" key="7">
    <source>
        <dbReference type="Google" id="ProtNLM"/>
    </source>
</evidence>